<evidence type="ECO:0000313" key="2">
    <source>
        <dbReference type="EMBL" id="SJZ50362.1"/>
    </source>
</evidence>
<dbReference type="GeneID" id="303366673"/>
<gene>
    <name evidence="2" type="ORF">SAMN02745152_00403</name>
</gene>
<keyword evidence="1" id="KW-0732">Signal</keyword>
<dbReference type="STRING" id="225004.SAMN02745152_00403"/>
<name>A0A1T4L6L6_9SPIR</name>
<sequence length="349" mass="37137">MLKKIIASAVLCAGAALYAYNPPAGGQNLLRISSPELLSEGASAAGGALYSVSPDSVVNNPALTAFEQRAVLNLSGTMLFDSKDESDKSVGGAFEGGILLPSRWCVSSFLVQGVFVPFYDMHLGNSFNFTANVAKDVTDKLSVGVSAELGVFYGHNSDWRGGVNLGAFYDFGEAGFFKDIRFGAVLLNIGKQLGNTTVLGITGSEASEWPGIATPKIGAAATFFEQNNFKAGASLDFSFPSFQNFVCDAGLQLLFADVIKVSSSWEYDAREFSEGSKNILPSVGVSFQFKFNSKNGSLLAKKGWEQSEMTVSGAWKQLYKNVNAVSAGAKINLGLKDTQAPEIILWGEK</sequence>
<evidence type="ECO:0000313" key="3">
    <source>
        <dbReference type="Proteomes" id="UP000190395"/>
    </source>
</evidence>
<dbReference type="Proteomes" id="UP000190395">
    <property type="component" value="Unassembled WGS sequence"/>
</dbReference>
<protein>
    <recommendedName>
        <fullName evidence="4">Long-chain fatty acid transport protein</fullName>
    </recommendedName>
</protein>
<feature type="chain" id="PRO_5013341041" description="Long-chain fatty acid transport protein" evidence="1">
    <location>
        <begin position="20"/>
        <end position="349"/>
    </location>
</feature>
<feature type="signal peptide" evidence="1">
    <location>
        <begin position="1"/>
        <end position="19"/>
    </location>
</feature>
<organism evidence="2 3">
    <name type="scientific">Treponema berlinense</name>
    <dbReference type="NCBI Taxonomy" id="225004"/>
    <lineage>
        <taxon>Bacteria</taxon>
        <taxon>Pseudomonadati</taxon>
        <taxon>Spirochaetota</taxon>
        <taxon>Spirochaetia</taxon>
        <taxon>Spirochaetales</taxon>
        <taxon>Treponemataceae</taxon>
        <taxon>Treponema</taxon>
    </lineage>
</organism>
<proteinExistence type="predicted"/>
<evidence type="ECO:0008006" key="4">
    <source>
        <dbReference type="Google" id="ProtNLM"/>
    </source>
</evidence>
<accession>A0A1T4L6L6</accession>
<evidence type="ECO:0000256" key="1">
    <source>
        <dbReference type="SAM" id="SignalP"/>
    </source>
</evidence>
<dbReference type="AlphaFoldDB" id="A0A1T4L6L6"/>
<dbReference type="OrthoDB" id="357252at2"/>
<keyword evidence="3" id="KW-1185">Reference proteome</keyword>
<dbReference type="EMBL" id="FUXC01000002">
    <property type="protein sequence ID" value="SJZ50362.1"/>
    <property type="molecule type" value="Genomic_DNA"/>
</dbReference>
<dbReference type="RefSeq" id="WP_078930166.1">
    <property type="nucleotide sequence ID" value="NZ_CAMEQG010000030.1"/>
</dbReference>
<reference evidence="2 3" key="1">
    <citation type="submission" date="2017-02" db="EMBL/GenBank/DDBJ databases">
        <authorList>
            <person name="Peterson S.W."/>
        </authorList>
    </citation>
    <scope>NUCLEOTIDE SEQUENCE [LARGE SCALE GENOMIC DNA]</scope>
    <source>
        <strain evidence="2 3">ATCC BAA-909</strain>
    </source>
</reference>